<evidence type="ECO:0000256" key="4">
    <source>
        <dbReference type="ARBA" id="ARBA00023125"/>
    </source>
</evidence>
<dbReference type="InterPro" id="IPR036388">
    <property type="entry name" value="WH-like_DNA-bd_sf"/>
</dbReference>
<dbReference type="Proteomes" id="UP001627408">
    <property type="component" value="Unassembled WGS sequence"/>
</dbReference>
<keyword evidence="4" id="KW-0238">DNA-binding</keyword>
<dbReference type="EMBL" id="JBHDIY010000002">
    <property type="protein sequence ID" value="MFL4471117.1"/>
    <property type="molecule type" value="Genomic_DNA"/>
</dbReference>
<evidence type="ECO:0000256" key="2">
    <source>
        <dbReference type="ARBA" id="ARBA00023012"/>
    </source>
</evidence>
<evidence type="ECO:0000256" key="5">
    <source>
        <dbReference type="ARBA" id="ARBA00023163"/>
    </source>
</evidence>
<dbReference type="PANTHER" id="PTHR48111:SF4">
    <property type="entry name" value="DNA-BINDING DUAL TRANSCRIPTIONAL REGULATOR OMPR"/>
    <property type="match status" value="1"/>
</dbReference>
<keyword evidence="5" id="KW-0804">Transcription</keyword>
<dbReference type="SUPFAM" id="SSF52172">
    <property type="entry name" value="CheY-like"/>
    <property type="match status" value="1"/>
</dbReference>
<dbReference type="Gene3D" id="6.10.250.690">
    <property type="match status" value="1"/>
</dbReference>
<feature type="domain" description="Response regulatory" evidence="7">
    <location>
        <begin position="5"/>
        <end position="118"/>
    </location>
</feature>
<dbReference type="SUPFAM" id="SSF46894">
    <property type="entry name" value="C-terminal effector domain of the bipartite response regulators"/>
    <property type="match status" value="1"/>
</dbReference>
<evidence type="ECO:0000256" key="3">
    <source>
        <dbReference type="ARBA" id="ARBA00023015"/>
    </source>
</evidence>
<gene>
    <name evidence="8" type="ORF">ACERZ8_14960</name>
</gene>
<evidence type="ECO:0000256" key="1">
    <source>
        <dbReference type="ARBA" id="ARBA00022553"/>
    </source>
</evidence>
<dbReference type="SMART" id="SM00448">
    <property type="entry name" value="REC"/>
    <property type="match status" value="1"/>
</dbReference>
<keyword evidence="3" id="KW-0805">Transcription regulation</keyword>
<feature type="modified residue" description="4-aspartylphosphate" evidence="6">
    <location>
        <position position="54"/>
    </location>
</feature>
<sequence length="228" mass="25206">MTDQTILVVDDDPKIRTLLRNVLEDDGFAVHAAETRSEVLAALSTQSIDLITLDINLAKDNGVDLAREIRQNSQVSIIMVTGKDDVIDRVVGLEVGADDYITKPFHLREVLARVRTVLRRSSGARVHQHVSTVAAPPGTEDSPRYSFDGMIATPNRLELLDRTGADCALTSGDFKLLSVFLERPKHVLSRDQLMDLTGELSGARWIAPSTIRLRVCAKRSSAIHRTRN</sequence>
<evidence type="ECO:0000256" key="6">
    <source>
        <dbReference type="PROSITE-ProRule" id="PRU00169"/>
    </source>
</evidence>
<dbReference type="InterPro" id="IPR001789">
    <property type="entry name" value="Sig_transdc_resp-reg_receiver"/>
</dbReference>
<dbReference type="PANTHER" id="PTHR48111">
    <property type="entry name" value="REGULATOR OF RPOS"/>
    <property type="match status" value="1"/>
</dbReference>
<reference evidence="8 9" key="1">
    <citation type="submission" date="2024-08" db="EMBL/GenBank/DDBJ databases">
        <title>Tateyamaria sp. nov., isolated from marine algae.</title>
        <authorList>
            <person name="Choi B.J."/>
            <person name="Kim J.M."/>
            <person name="Lee J.K."/>
            <person name="Choi D.G."/>
            <person name="Bayburt H."/>
            <person name="Baek J.H."/>
            <person name="Han D.M."/>
            <person name="Jeon C.O."/>
        </authorList>
    </citation>
    <scope>NUCLEOTIDE SEQUENCE [LARGE SCALE GENOMIC DNA]</scope>
    <source>
        <strain evidence="8 9">KMU-156</strain>
    </source>
</reference>
<evidence type="ECO:0000313" key="8">
    <source>
        <dbReference type="EMBL" id="MFL4471117.1"/>
    </source>
</evidence>
<keyword evidence="9" id="KW-1185">Reference proteome</keyword>
<dbReference type="PROSITE" id="PS50110">
    <property type="entry name" value="RESPONSE_REGULATORY"/>
    <property type="match status" value="1"/>
</dbReference>
<protein>
    <submittedName>
        <fullName evidence="8">Response regulator transcription factor</fullName>
    </submittedName>
</protein>
<dbReference type="InterPro" id="IPR011006">
    <property type="entry name" value="CheY-like_superfamily"/>
</dbReference>
<dbReference type="InterPro" id="IPR016032">
    <property type="entry name" value="Sig_transdc_resp-reg_C-effctor"/>
</dbReference>
<dbReference type="InterPro" id="IPR039420">
    <property type="entry name" value="WalR-like"/>
</dbReference>
<keyword evidence="2" id="KW-0902">Two-component regulatory system</keyword>
<dbReference type="Gene3D" id="3.40.50.2300">
    <property type="match status" value="1"/>
</dbReference>
<comment type="caution">
    <text evidence="8">The sequence shown here is derived from an EMBL/GenBank/DDBJ whole genome shotgun (WGS) entry which is preliminary data.</text>
</comment>
<dbReference type="RefSeq" id="WP_407592950.1">
    <property type="nucleotide sequence ID" value="NZ_JBHDIY010000002.1"/>
</dbReference>
<evidence type="ECO:0000313" key="9">
    <source>
        <dbReference type="Proteomes" id="UP001627408"/>
    </source>
</evidence>
<evidence type="ECO:0000259" key="7">
    <source>
        <dbReference type="PROSITE" id="PS50110"/>
    </source>
</evidence>
<accession>A0ABW8UZJ4</accession>
<keyword evidence="1 6" id="KW-0597">Phosphoprotein</keyword>
<name>A0ABW8UZJ4_9RHOB</name>
<organism evidence="8 9">
    <name type="scientific">Tateyamaria armeniaca</name>
    <dbReference type="NCBI Taxonomy" id="2518930"/>
    <lineage>
        <taxon>Bacteria</taxon>
        <taxon>Pseudomonadati</taxon>
        <taxon>Pseudomonadota</taxon>
        <taxon>Alphaproteobacteria</taxon>
        <taxon>Rhodobacterales</taxon>
        <taxon>Roseobacteraceae</taxon>
        <taxon>Tateyamaria</taxon>
    </lineage>
</organism>
<dbReference type="Pfam" id="PF00072">
    <property type="entry name" value="Response_reg"/>
    <property type="match status" value="1"/>
</dbReference>
<proteinExistence type="predicted"/>
<dbReference type="Gene3D" id="1.10.10.10">
    <property type="entry name" value="Winged helix-like DNA-binding domain superfamily/Winged helix DNA-binding domain"/>
    <property type="match status" value="1"/>
</dbReference>